<name>A0A5C5QQ49_9PSED</name>
<dbReference type="Proteomes" id="UP000182858">
    <property type="component" value="Chromosome I"/>
</dbReference>
<evidence type="ECO:0000313" key="4">
    <source>
        <dbReference type="Proteomes" id="UP000317951"/>
    </source>
</evidence>
<evidence type="ECO:0000313" key="3">
    <source>
        <dbReference type="Proteomes" id="UP000182858"/>
    </source>
</evidence>
<protein>
    <submittedName>
        <fullName evidence="1">TIGR02646 family protein</fullName>
    </submittedName>
</protein>
<accession>A0A5C5QQ49</accession>
<dbReference type="RefSeq" id="WP_010562818.1">
    <property type="nucleotide sequence ID" value="NZ_CP091043.1"/>
</dbReference>
<keyword evidence="3" id="KW-1185">Reference proteome</keyword>
<dbReference type="EMBL" id="LT629689">
    <property type="protein sequence ID" value="SDE99717.1"/>
    <property type="molecule type" value="Genomic_DNA"/>
</dbReference>
<reference evidence="1 3" key="1">
    <citation type="submission" date="2016-10" db="EMBL/GenBank/DDBJ databases">
        <authorList>
            <person name="Varghese N."/>
            <person name="Submissions S."/>
        </authorList>
    </citation>
    <scope>NUCLEOTIDE SEQUENCE [LARGE SCALE GENOMIC DNA]</scope>
    <source>
        <strain evidence="1 3">DSM 17835</strain>
    </source>
</reference>
<evidence type="ECO:0000313" key="2">
    <source>
        <dbReference type="EMBL" id="TWS07317.1"/>
    </source>
</evidence>
<dbReference type="EMBL" id="VFET01000001">
    <property type="protein sequence ID" value="TWS07317.1"/>
    <property type="molecule type" value="Genomic_DNA"/>
</dbReference>
<gene>
    <name evidence="2" type="ORF">FIV36_00760</name>
    <name evidence="1" type="ORF">SAMN05216591_1649</name>
</gene>
<evidence type="ECO:0000313" key="1">
    <source>
        <dbReference type="EMBL" id="SDE99717.1"/>
    </source>
</evidence>
<dbReference type="OrthoDB" id="8617719at2"/>
<sequence length="239" mass="27167">MRSIKKGAEPRALIDWRRENRETPQNLFYGKGSSFPSEAVRQALLKEQFHLCAYTLRRLPTAAECQVKNQGTQFSCHIEHILPQHPYKADSIVYTNIVACYPSSQTKTVCGYGAVEKKDYDPAKKPFISPLTAKVERYFRFTRDGYVEGLTPEAIATVEVLNLNHPTLVNDRSAVIKGRLQPRGSYISAAMARRLIEEVDIPDAYQCLPEYCQAIKQQAELHAQRLEKRAVRVRGQVRG</sequence>
<proteinExistence type="predicted"/>
<dbReference type="AlphaFoldDB" id="A0A5C5QQ49"/>
<reference evidence="2 4" key="2">
    <citation type="submission" date="2019-06" db="EMBL/GenBank/DDBJ databases">
        <title>Pseudomonas bimorpha sp. nov. isolated from bovine raw milk and skim milk concentrate.</title>
        <authorList>
            <person name="Hofmann K."/>
            <person name="Huptas C."/>
            <person name="Doll E."/>
            <person name="Scherer S."/>
            <person name="Wenning M."/>
        </authorList>
    </citation>
    <scope>NUCLEOTIDE SEQUENCE [LARGE SCALE GENOMIC DNA]</scope>
    <source>
        <strain evidence="2 4">DSM 17835</strain>
    </source>
</reference>
<organism evidence="2 4">
    <name type="scientific">Pseudomonas extremaustralis</name>
    <dbReference type="NCBI Taxonomy" id="359110"/>
    <lineage>
        <taxon>Bacteria</taxon>
        <taxon>Pseudomonadati</taxon>
        <taxon>Pseudomonadota</taxon>
        <taxon>Gammaproteobacteria</taxon>
        <taxon>Pseudomonadales</taxon>
        <taxon>Pseudomonadaceae</taxon>
        <taxon>Pseudomonas</taxon>
    </lineage>
</organism>
<dbReference type="Proteomes" id="UP000317951">
    <property type="component" value="Unassembled WGS sequence"/>
</dbReference>
<dbReference type="GeneID" id="78553141"/>